<organism evidence="1 2">
    <name type="scientific">Lactobacillus ultunensis DSM 16047</name>
    <dbReference type="NCBI Taxonomy" id="525365"/>
    <lineage>
        <taxon>Bacteria</taxon>
        <taxon>Bacillati</taxon>
        <taxon>Bacillota</taxon>
        <taxon>Bacilli</taxon>
        <taxon>Lactobacillales</taxon>
        <taxon>Lactobacillaceae</taxon>
        <taxon>Lactobacillus</taxon>
    </lineage>
</organism>
<protein>
    <recommendedName>
        <fullName evidence="3">EVE domain-containing protein</fullName>
    </recommendedName>
</protein>
<dbReference type="AlphaFoldDB" id="C2ENE6"/>
<gene>
    <name evidence="1" type="ORF">HMPREF0548_1192</name>
</gene>
<evidence type="ECO:0000313" key="1">
    <source>
        <dbReference type="EMBL" id="EEJ71950.1"/>
    </source>
</evidence>
<dbReference type="SUPFAM" id="SSF88697">
    <property type="entry name" value="PUA domain-like"/>
    <property type="match status" value="1"/>
</dbReference>
<dbReference type="STRING" id="525365.HMPREF0548_1192"/>
<sequence length="226" mass="26710">MQLEDTVFKKYQPDNQKLIDYGFLKKNNKFYYQKNFFNNKFQAQIVIIKNNINGKVIDLDIDEEYLPVHSIQTGKFVDEVRSDYVEILKDIRKNCFDQISIYPDGLKHYWLIPANPSYFDIMNAFNDTDNIIWKQSTKIKPGDIVFMYVGSPVSSIIYQCQVLKVDIPYQYKDKNLQISHVMKIKKLKSYPKEAFTFKNLAKHNVRAIRGPRHVPQELLKSLLQKN</sequence>
<name>C2ENE6_9LACO</name>
<evidence type="ECO:0008006" key="3">
    <source>
        <dbReference type="Google" id="ProtNLM"/>
    </source>
</evidence>
<comment type="caution">
    <text evidence="1">The sequence shown here is derived from an EMBL/GenBank/DDBJ whole genome shotgun (WGS) entry which is preliminary data.</text>
</comment>
<proteinExistence type="predicted"/>
<dbReference type="Proteomes" id="UP000005583">
    <property type="component" value="Unassembled WGS sequence"/>
</dbReference>
<accession>C2ENE6</accession>
<dbReference type="RefSeq" id="WP_007125720.1">
    <property type="nucleotide sequence ID" value="NZ_GG693253.1"/>
</dbReference>
<keyword evidence="2" id="KW-1185">Reference proteome</keyword>
<dbReference type="HOGENOM" id="CLU_1174534_0_0_9"/>
<reference evidence="1 2" key="1">
    <citation type="submission" date="2009-01" db="EMBL/GenBank/DDBJ databases">
        <authorList>
            <person name="Qin X."/>
            <person name="Bachman B."/>
            <person name="Battles P."/>
            <person name="Bell A."/>
            <person name="Bess C."/>
            <person name="Bickham C."/>
            <person name="Chaboub L."/>
            <person name="Chen D."/>
            <person name="Coyle M."/>
            <person name="Deiros D.R."/>
            <person name="Dinh H."/>
            <person name="Forbes L."/>
            <person name="Fowler G."/>
            <person name="Francisco L."/>
            <person name="Fu Q."/>
            <person name="Gubbala S."/>
            <person name="Hale W."/>
            <person name="Han Y."/>
            <person name="Hemphill L."/>
            <person name="Highlander S.K."/>
            <person name="Hirani K."/>
            <person name="Hogues M."/>
            <person name="Jackson L."/>
            <person name="Jakkamsetti A."/>
            <person name="Javaid M."/>
            <person name="Jiang H."/>
            <person name="Korchina V."/>
            <person name="Kovar C."/>
            <person name="Lara F."/>
            <person name="Lee S."/>
            <person name="Mata R."/>
            <person name="Mathew T."/>
            <person name="Moen C."/>
            <person name="Morales K."/>
            <person name="Munidasa M."/>
            <person name="Nazareth L."/>
            <person name="Ngo R."/>
            <person name="Nguyen L."/>
            <person name="Okwuonu G."/>
            <person name="Ongeri F."/>
            <person name="Patil S."/>
            <person name="Petrosino J."/>
            <person name="Pham C."/>
            <person name="Pham P."/>
            <person name="Pu L.-L."/>
            <person name="Puazo M."/>
            <person name="Raj R."/>
            <person name="Reid J."/>
            <person name="Rouhana J."/>
            <person name="Saada N."/>
            <person name="Shang Y."/>
            <person name="Simmons D."/>
            <person name="Thornton R."/>
            <person name="Warren J."/>
            <person name="Weissenberger G."/>
            <person name="Zhang J."/>
            <person name="Zhang L."/>
            <person name="Zhou C."/>
            <person name="Zhu D."/>
            <person name="Muzny D."/>
            <person name="Worley K."/>
            <person name="Gibbs R."/>
        </authorList>
    </citation>
    <scope>NUCLEOTIDE SEQUENCE [LARGE SCALE GENOMIC DNA]</scope>
    <source>
        <strain evidence="1 2">DSM 16047</strain>
    </source>
</reference>
<evidence type="ECO:0000313" key="2">
    <source>
        <dbReference type="Proteomes" id="UP000005583"/>
    </source>
</evidence>
<dbReference type="EMBL" id="ACGU01000055">
    <property type="protein sequence ID" value="EEJ71950.1"/>
    <property type="molecule type" value="Genomic_DNA"/>
</dbReference>
<dbReference type="InterPro" id="IPR015947">
    <property type="entry name" value="PUA-like_sf"/>
</dbReference>
<dbReference type="eggNOG" id="COG2315">
    <property type="taxonomic scope" value="Bacteria"/>
</dbReference>